<keyword evidence="4" id="KW-0968">Cytoplasmic vesicle</keyword>
<evidence type="ECO:0000256" key="3">
    <source>
        <dbReference type="ARBA" id="ARBA00023034"/>
    </source>
</evidence>
<keyword evidence="3" id="KW-0333">Golgi apparatus</keyword>
<dbReference type="eggNOG" id="ENOG502QV38">
    <property type="taxonomic scope" value="Eukaryota"/>
</dbReference>
<sequence length="538" mass="61031">MDKGLLQSVFQPDTASPSGYVLNELANSSFNQIDGCSFLVDYLMRKLKKDDPTTKFKSLRIIKHICDRGSPEFRHIVQRHIHQIRLCQNYRGPIDPLYGDSLSELVREEACSCLNLIYNSGTSNSNSIYKKVNSNYNNSVLANEHAKPNDRNHMNSNESVRIKNLSRRIEGFGNHYFSRDIGGINSDNRYLSSYGYYTSKIESSNNVKNNFTIHNISQIGNSILVNTQSGNFGQVIGDLSDVILKVIPSKMIDSFSKYCKSANSNQEFSGSASNFSNKFPVSHSRKDSSTFQQTAMSSSSEFKPPLTNIKDSRGIWETPSTTQSSKCLSSFKSPEFTEAKLTSIPNILEKNLIDSFCSPYGLKVAPSHELLQEYVQKSVKLDICVVISKLHERLELYIESSIEWKVVYRILCLYTALLEMNELSKTALIEYVFNNDSNFIELLKSINEDYHPMCYRKSQQLQQLLNKSNTPQFSSEFPDKSEDLLDLTSKDDNIFKKGVNCSVSKLFGNLSIKGIQPRKYSQQENTQTTNNSLIDLEF</sequence>
<protein>
    <recommendedName>
        <fullName evidence="6">ENTH domain-containing protein</fullName>
    </recommendedName>
</protein>
<name>B6AGS1_CRYMR</name>
<dbReference type="AlphaFoldDB" id="B6AGS1"/>
<dbReference type="VEuPathDB" id="CryptoDB:CMU_035850"/>
<dbReference type="OrthoDB" id="118154at2759"/>
<evidence type="ECO:0000313" key="8">
    <source>
        <dbReference type="Proteomes" id="UP000001460"/>
    </source>
</evidence>
<dbReference type="GeneID" id="6996858"/>
<dbReference type="PROSITE" id="PS50942">
    <property type="entry name" value="ENTH"/>
    <property type="match status" value="1"/>
</dbReference>
<feature type="domain" description="ENTH" evidence="6">
    <location>
        <begin position="1"/>
        <end position="127"/>
    </location>
</feature>
<evidence type="ECO:0000256" key="5">
    <source>
        <dbReference type="SAM" id="MobiDB-lite"/>
    </source>
</evidence>
<reference evidence="7" key="1">
    <citation type="submission" date="2008-06" db="EMBL/GenBank/DDBJ databases">
        <authorList>
            <person name="Lorenzi H."/>
            <person name="Inman J."/>
            <person name="Miller J."/>
            <person name="Schobel S."/>
            <person name="Amedeo P."/>
            <person name="Caler E.V."/>
            <person name="da Silva J."/>
        </authorList>
    </citation>
    <scope>NUCLEOTIDE SEQUENCE [LARGE SCALE GENOMIC DNA]</scope>
    <source>
        <strain evidence="7">RN66</strain>
    </source>
</reference>
<dbReference type="InterPro" id="IPR035802">
    <property type="entry name" value="ENTH/VHS_tepsin"/>
</dbReference>
<dbReference type="PANTHER" id="PTHR21514">
    <property type="entry name" value="AP-4 COMPLEX ACCESSORY SUBUNIT TEPSIN"/>
    <property type="match status" value="1"/>
</dbReference>
<dbReference type="OMA" id="KDNETHS"/>
<accession>B6AGS1</accession>
<dbReference type="RefSeq" id="XP_002141761.1">
    <property type="nucleotide sequence ID" value="XM_002141725.1"/>
</dbReference>
<proteinExistence type="predicted"/>
<evidence type="ECO:0000259" key="6">
    <source>
        <dbReference type="PROSITE" id="PS50942"/>
    </source>
</evidence>
<evidence type="ECO:0000256" key="1">
    <source>
        <dbReference type="ARBA" id="ARBA00004541"/>
    </source>
</evidence>
<evidence type="ECO:0000256" key="2">
    <source>
        <dbReference type="ARBA" id="ARBA00004601"/>
    </source>
</evidence>
<dbReference type="CDD" id="cd03572">
    <property type="entry name" value="ENTH_like_Tepsin"/>
    <property type="match status" value="1"/>
</dbReference>
<evidence type="ECO:0000256" key="4">
    <source>
        <dbReference type="ARBA" id="ARBA00023329"/>
    </source>
</evidence>
<dbReference type="EMBL" id="DS989733">
    <property type="protein sequence ID" value="EEA07412.1"/>
    <property type="molecule type" value="Genomic_DNA"/>
</dbReference>
<dbReference type="InterPro" id="IPR008942">
    <property type="entry name" value="ENTH_VHS"/>
</dbReference>
<dbReference type="InterPro" id="IPR013809">
    <property type="entry name" value="ENTH"/>
</dbReference>
<organism evidence="7 8">
    <name type="scientific">Cryptosporidium muris (strain RN66)</name>
    <dbReference type="NCBI Taxonomy" id="441375"/>
    <lineage>
        <taxon>Eukaryota</taxon>
        <taxon>Sar</taxon>
        <taxon>Alveolata</taxon>
        <taxon>Apicomplexa</taxon>
        <taxon>Conoidasida</taxon>
        <taxon>Coccidia</taxon>
        <taxon>Eucoccidiorida</taxon>
        <taxon>Eimeriorina</taxon>
        <taxon>Cryptosporidiidae</taxon>
        <taxon>Cryptosporidium</taxon>
    </lineage>
</organism>
<dbReference type="STRING" id="441375.B6AGS1"/>
<feature type="compositionally biased region" description="Polar residues" evidence="5">
    <location>
        <begin position="519"/>
        <end position="538"/>
    </location>
</feature>
<dbReference type="GO" id="GO:0031410">
    <property type="term" value="C:cytoplasmic vesicle"/>
    <property type="evidence" value="ECO:0007669"/>
    <property type="project" value="UniProtKB-SubCell"/>
</dbReference>
<comment type="subcellular location">
    <subcellularLocation>
        <location evidence="1">Cytoplasmic vesicle</location>
    </subcellularLocation>
    <subcellularLocation>
        <location evidence="2">Golgi apparatus</location>
        <location evidence="2">trans-Golgi network</location>
    </subcellularLocation>
</comment>
<evidence type="ECO:0000313" key="7">
    <source>
        <dbReference type="EMBL" id="EEA07412.1"/>
    </source>
</evidence>
<dbReference type="Gene3D" id="1.25.40.90">
    <property type="match status" value="1"/>
</dbReference>
<dbReference type="Proteomes" id="UP000001460">
    <property type="component" value="Unassembled WGS sequence"/>
</dbReference>
<dbReference type="InterPro" id="IPR039273">
    <property type="entry name" value="TEPSIN"/>
</dbReference>
<feature type="region of interest" description="Disordered" evidence="5">
    <location>
        <begin position="518"/>
        <end position="538"/>
    </location>
</feature>
<keyword evidence="8" id="KW-1185">Reference proteome</keyword>
<gene>
    <name evidence="7" type="ORF">CMU_035850</name>
</gene>
<dbReference type="Pfam" id="PF01417">
    <property type="entry name" value="ENTH"/>
    <property type="match status" value="1"/>
</dbReference>
<dbReference type="SUPFAM" id="SSF48464">
    <property type="entry name" value="ENTH/VHS domain"/>
    <property type="match status" value="1"/>
</dbReference>
<dbReference type="GO" id="GO:0032588">
    <property type="term" value="C:trans-Golgi network membrane"/>
    <property type="evidence" value="ECO:0007669"/>
    <property type="project" value="TreeGrafter"/>
</dbReference>
<dbReference type="PANTHER" id="PTHR21514:SF0">
    <property type="entry name" value="AP-4 COMPLEX ACCESSORY SUBUNIT TEPSIN"/>
    <property type="match status" value="1"/>
</dbReference>